<evidence type="ECO:0000313" key="2">
    <source>
        <dbReference type="Proteomes" id="UP001370758"/>
    </source>
</evidence>
<reference evidence="1 2" key="1">
    <citation type="submission" date="2023-08" db="EMBL/GenBank/DDBJ databases">
        <authorList>
            <person name="Palmer J.M."/>
        </authorList>
    </citation>
    <scope>NUCLEOTIDE SEQUENCE [LARGE SCALE GENOMIC DNA]</scope>
    <source>
        <strain evidence="1 2">TWF481</strain>
    </source>
</reference>
<evidence type="ECO:0008006" key="3">
    <source>
        <dbReference type="Google" id="ProtNLM"/>
    </source>
</evidence>
<comment type="caution">
    <text evidence="1">The sequence shown here is derived from an EMBL/GenBank/DDBJ whole genome shotgun (WGS) entry which is preliminary data.</text>
</comment>
<accession>A0AAV9WDM8</accession>
<proteinExistence type="predicted"/>
<protein>
    <recommendedName>
        <fullName evidence="3">40S ribosomal protein S6</fullName>
    </recommendedName>
</protein>
<dbReference type="Proteomes" id="UP001370758">
    <property type="component" value="Unassembled WGS sequence"/>
</dbReference>
<dbReference type="AlphaFoldDB" id="A0AAV9WDM8"/>
<name>A0AAV9WDM8_9PEZI</name>
<sequence>MFESTVAHIVVRPDGTRMKRVSLEKSQDSPKALRNKKQRIIRPSLNLKEKMMIQNGKKRKIWVLSVKPKHGKRRRKPLLDAEPHPTKQLMRKKRVVTDRHLGDCTQDLCKATKLLNILRGHKTKTS</sequence>
<evidence type="ECO:0000313" key="1">
    <source>
        <dbReference type="EMBL" id="KAK6506913.1"/>
    </source>
</evidence>
<gene>
    <name evidence="1" type="ORF">TWF481_005371</name>
</gene>
<keyword evidence="2" id="KW-1185">Reference proteome</keyword>
<organism evidence="1 2">
    <name type="scientific">Arthrobotrys musiformis</name>
    <dbReference type="NCBI Taxonomy" id="47236"/>
    <lineage>
        <taxon>Eukaryota</taxon>
        <taxon>Fungi</taxon>
        <taxon>Dikarya</taxon>
        <taxon>Ascomycota</taxon>
        <taxon>Pezizomycotina</taxon>
        <taxon>Orbiliomycetes</taxon>
        <taxon>Orbiliales</taxon>
        <taxon>Orbiliaceae</taxon>
        <taxon>Arthrobotrys</taxon>
    </lineage>
</organism>
<dbReference type="EMBL" id="JAVHJL010000003">
    <property type="protein sequence ID" value="KAK6506913.1"/>
    <property type="molecule type" value="Genomic_DNA"/>
</dbReference>